<gene>
    <name evidence="2" type="ORF">MCW_00081</name>
</gene>
<dbReference type="AlphaFoldDB" id="J0ZFM8"/>
<name>J0ZFM8_9HYPH</name>
<dbReference type="PROSITE" id="PS51208">
    <property type="entry name" value="AUTOTRANSPORTER"/>
    <property type="match status" value="1"/>
</dbReference>
<protein>
    <submittedName>
        <fullName evidence="2">Outer membrane autotransporter barrel domain-containing protein</fullName>
    </submittedName>
</protein>
<dbReference type="Gene3D" id="2.40.128.130">
    <property type="entry name" value="Autotransporter beta-domain"/>
    <property type="match status" value="1"/>
</dbReference>
<evidence type="ECO:0000313" key="2">
    <source>
        <dbReference type="EMBL" id="EJF86858.1"/>
    </source>
</evidence>
<dbReference type="PATRIC" id="fig|1094564.3.peg.125"/>
<evidence type="ECO:0000313" key="3">
    <source>
        <dbReference type="Proteomes" id="UP000002646"/>
    </source>
</evidence>
<dbReference type="Pfam" id="PF03797">
    <property type="entry name" value="Autotransporter"/>
    <property type="match status" value="1"/>
</dbReference>
<dbReference type="SUPFAM" id="SSF103515">
    <property type="entry name" value="Autotransporter"/>
    <property type="match status" value="1"/>
</dbReference>
<comment type="caution">
    <text evidence="2">The sequence shown here is derived from an EMBL/GenBank/DDBJ whole genome shotgun (WGS) entry which is preliminary data.</text>
</comment>
<dbReference type="RefSeq" id="WP_006924888.1">
    <property type="nucleotide sequence ID" value="NZ_JH725101.1"/>
</dbReference>
<proteinExistence type="predicted"/>
<dbReference type="STRING" id="1094564.MCW_00081"/>
<accession>J0ZFM8</accession>
<dbReference type="OrthoDB" id="7922675at2"/>
<sequence length="192" mass="20881">AYGSIQHDNGIYLDTFFSYGTVKGNITTALIGNTAKLDDTNTLNASASVGKKLATNIEGLFFEPQAQLVYQRLTLGTFSDVDGFKVNMGNPYQWLVRVGGRLTQTMILVKEGCPISFYGKLNVLRAFGNNGTIQIADTFHLDSMGSSVEGGLGINMHLSQNAVLHADVNYQHKLQKAGASGINFFGGIRYRF</sequence>
<reference evidence="2 3" key="1">
    <citation type="submission" date="2012-03" db="EMBL/GenBank/DDBJ databases">
        <title>The Genome Sequence of Bartonella washoensis 085-0475.</title>
        <authorList>
            <consortium name="The Broad Institute Genome Sequencing Platform"/>
            <consortium name="The Broad Institute Genome Sequencing Center for Infectious Disease"/>
            <person name="Feldgarden M."/>
            <person name="Kirby J."/>
            <person name="Kosoy M."/>
            <person name="Birtles R."/>
            <person name="Probert W.S."/>
            <person name="Chiaraviglio L."/>
            <person name="Young S.K."/>
            <person name="Zeng Q."/>
            <person name="Gargeya S."/>
            <person name="Fitzgerald M."/>
            <person name="Haas B."/>
            <person name="Abouelleil A."/>
            <person name="Alvarado L."/>
            <person name="Arachchi H.M."/>
            <person name="Berlin A."/>
            <person name="Chapman S.B."/>
            <person name="Gearin G."/>
            <person name="Goldberg J."/>
            <person name="Griggs A."/>
            <person name="Gujja S."/>
            <person name="Hansen M."/>
            <person name="Heiman D."/>
            <person name="Howarth C."/>
            <person name="Larimer J."/>
            <person name="Lui A."/>
            <person name="MacDonald P.J.P."/>
            <person name="McCowen C."/>
            <person name="Montmayeur A."/>
            <person name="Murphy C."/>
            <person name="Neiman D."/>
            <person name="Pearson M."/>
            <person name="Priest M."/>
            <person name="Roberts A."/>
            <person name="Saif S."/>
            <person name="Shea T."/>
            <person name="Sisk P."/>
            <person name="Stolte C."/>
            <person name="Sykes S."/>
            <person name="Wortman J."/>
            <person name="Nusbaum C."/>
            <person name="Birren B."/>
        </authorList>
    </citation>
    <scope>NUCLEOTIDE SEQUENCE [LARGE SCALE GENOMIC DNA]</scope>
    <source>
        <strain evidence="2 3">085-0475</strain>
    </source>
</reference>
<dbReference type="InterPro" id="IPR005546">
    <property type="entry name" value="Autotransporte_beta"/>
</dbReference>
<dbReference type="Proteomes" id="UP000002646">
    <property type="component" value="Unassembled WGS sequence"/>
</dbReference>
<feature type="non-terminal residue" evidence="2">
    <location>
        <position position="1"/>
    </location>
</feature>
<dbReference type="HOGENOM" id="CLU_1411466_0_0_5"/>
<organism evidence="2 3">
    <name type="scientific">Cardidatus Bartonella washoeensis 085-0475</name>
    <dbReference type="NCBI Taxonomy" id="1094564"/>
    <lineage>
        <taxon>Bacteria</taxon>
        <taxon>Pseudomonadati</taxon>
        <taxon>Pseudomonadota</taxon>
        <taxon>Alphaproteobacteria</taxon>
        <taxon>Hyphomicrobiales</taxon>
        <taxon>Bartonellaceae</taxon>
        <taxon>Bartonella</taxon>
    </lineage>
</organism>
<dbReference type="InterPro" id="IPR036709">
    <property type="entry name" value="Autotransporte_beta_dom_sf"/>
</dbReference>
<evidence type="ECO:0000259" key="1">
    <source>
        <dbReference type="PROSITE" id="PS51208"/>
    </source>
</evidence>
<dbReference type="InterPro" id="IPR006315">
    <property type="entry name" value="OM_autotransptr_brl_dom"/>
</dbReference>
<dbReference type="GO" id="GO:0019867">
    <property type="term" value="C:outer membrane"/>
    <property type="evidence" value="ECO:0007669"/>
    <property type="project" value="InterPro"/>
</dbReference>
<dbReference type="NCBIfam" id="TIGR01414">
    <property type="entry name" value="autotrans_barl"/>
    <property type="match status" value="1"/>
</dbReference>
<feature type="domain" description="Autotransporter" evidence="1">
    <location>
        <begin position="1"/>
        <end position="192"/>
    </location>
</feature>
<dbReference type="EMBL" id="AILX01000002">
    <property type="protein sequence ID" value="EJF86858.1"/>
    <property type="molecule type" value="Genomic_DNA"/>
</dbReference>